<dbReference type="EMBL" id="KK852981">
    <property type="protein sequence ID" value="KDR12940.1"/>
    <property type="molecule type" value="Genomic_DNA"/>
</dbReference>
<feature type="region of interest" description="Disordered" evidence="1">
    <location>
        <begin position="79"/>
        <end position="129"/>
    </location>
</feature>
<evidence type="ECO:0000313" key="2">
    <source>
        <dbReference type="EMBL" id="KDR12940.1"/>
    </source>
</evidence>
<sequence length="150" mass="16855">MDLSAMEGVLIAAAGLCLLFLMGACYRWCKLVKRVGTSRRDMVMARRTNIAVIGSTPPQLRRPADSSYSEELAVRHENPYASAYNVTHPPPQQLPPYSARPPPYEPPPVFPDEPPPSYASISREERRQQRRIRIAATRIETRRINPSANA</sequence>
<keyword evidence="3" id="KW-1185">Reference proteome</keyword>
<protein>
    <submittedName>
        <fullName evidence="2">Uncharacterized protein</fullName>
    </submittedName>
</protein>
<proteinExistence type="predicted"/>
<dbReference type="Proteomes" id="UP000027135">
    <property type="component" value="Unassembled WGS sequence"/>
</dbReference>
<name>A0A067QSU6_ZOONE</name>
<reference evidence="2 3" key="1">
    <citation type="journal article" date="2014" name="Nat. Commun.">
        <title>Molecular traces of alternative social organization in a termite genome.</title>
        <authorList>
            <person name="Terrapon N."/>
            <person name="Li C."/>
            <person name="Robertson H.M."/>
            <person name="Ji L."/>
            <person name="Meng X."/>
            <person name="Booth W."/>
            <person name="Chen Z."/>
            <person name="Childers C.P."/>
            <person name="Glastad K.M."/>
            <person name="Gokhale K."/>
            <person name="Gowin J."/>
            <person name="Gronenberg W."/>
            <person name="Hermansen R.A."/>
            <person name="Hu H."/>
            <person name="Hunt B.G."/>
            <person name="Huylmans A.K."/>
            <person name="Khalil S.M."/>
            <person name="Mitchell R.D."/>
            <person name="Munoz-Torres M.C."/>
            <person name="Mustard J.A."/>
            <person name="Pan H."/>
            <person name="Reese J.T."/>
            <person name="Scharf M.E."/>
            <person name="Sun F."/>
            <person name="Vogel H."/>
            <person name="Xiao J."/>
            <person name="Yang W."/>
            <person name="Yang Z."/>
            <person name="Yang Z."/>
            <person name="Zhou J."/>
            <person name="Zhu J."/>
            <person name="Brent C.S."/>
            <person name="Elsik C.G."/>
            <person name="Goodisman M.A."/>
            <person name="Liberles D.A."/>
            <person name="Roe R.M."/>
            <person name="Vargo E.L."/>
            <person name="Vilcinskas A."/>
            <person name="Wang J."/>
            <person name="Bornberg-Bauer E."/>
            <person name="Korb J."/>
            <person name="Zhang G."/>
            <person name="Liebig J."/>
        </authorList>
    </citation>
    <scope>NUCLEOTIDE SEQUENCE [LARGE SCALE GENOMIC DNA]</scope>
    <source>
        <tissue evidence="2">Whole organism</tissue>
    </source>
</reference>
<gene>
    <name evidence="2" type="ORF">L798_12897</name>
</gene>
<feature type="compositionally biased region" description="Pro residues" evidence="1">
    <location>
        <begin position="88"/>
        <end position="117"/>
    </location>
</feature>
<organism evidence="2 3">
    <name type="scientific">Zootermopsis nevadensis</name>
    <name type="common">Dampwood termite</name>
    <dbReference type="NCBI Taxonomy" id="136037"/>
    <lineage>
        <taxon>Eukaryota</taxon>
        <taxon>Metazoa</taxon>
        <taxon>Ecdysozoa</taxon>
        <taxon>Arthropoda</taxon>
        <taxon>Hexapoda</taxon>
        <taxon>Insecta</taxon>
        <taxon>Pterygota</taxon>
        <taxon>Neoptera</taxon>
        <taxon>Polyneoptera</taxon>
        <taxon>Dictyoptera</taxon>
        <taxon>Blattodea</taxon>
        <taxon>Blattoidea</taxon>
        <taxon>Termitoidae</taxon>
        <taxon>Termopsidae</taxon>
        <taxon>Zootermopsis</taxon>
    </lineage>
</organism>
<evidence type="ECO:0000256" key="1">
    <source>
        <dbReference type="SAM" id="MobiDB-lite"/>
    </source>
</evidence>
<accession>A0A067QSU6</accession>
<dbReference type="AlphaFoldDB" id="A0A067QSU6"/>
<dbReference type="InParanoid" id="A0A067QSU6"/>
<evidence type="ECO:0000313" key="3">
    <source>
        <dbReference type="Proteomes" id="UP000027135"/>
    </source>
</evidence>